<keyword evidence="8" id="KW-0812">Transmembrane</keyword>
<dbReference type="InterPro" id="IPR018062">
    <property type="entry name" value="HTH_AraC-typ_CS"/>
</dbReference>
<evidence type="ECO:0000256" key="8">
    <source>
        <dbReference type="SAM" id="Phobius"/>
    </source>
</evidence>
<feature type="transmembrane region" description="Helical" evidence="8">
    <location>
        <begin position="381"/>
        <end position="402"/>
    </location>
</feature>
<name>A0A412IL03_9BACE</name>
<dbReference type="AlphaFoldDB" id="A0A412IL03"/>
<evidence type="ECO:0000256" key="2">
    <source>
        <dbReference type="ARBA" id="ARBA00022803"/>
    </source>
</evidence>
<keyword evidence="8" id="KW-1133">Transmembrane helix</keyword>
<evidence type="ECO:0000256" key="3">
    <source>
        <dbReference type="ARBA" id="ARBA00023015"/>
    </source>
</evidence>
<dbReference type="GO" id="GO:0043565">
    <property type="term" value="F:sequence-specific DNA binding"/>
    <property type="evidence" value="ECO:0007669"/>
    <property type="project" value="InterPro"/>
</dbReference>
<dbReference type="SMART" id="SM00342">
    <property type="entry name" value="HTH_ARAC"/>
    <property type="match status" value="1"/>
</dbReference>
<keyword evidence="5" id="KW-0804">Transcription</keyword>
<sequence>MKNFFLQLSIIGILFIFVPTGMKANTAPDSIHTLKHVMKIHVAVPDSALKLLDVMENRKLEKPCLINAQRSLSYSQKRQPQMSVNYALKALQDTALRSERLYYLQTMSCIAAAYQRLANYEQSIHYLTEGIQFSREIGHKQTEADFLFTMGENYYALNQRQEAYDCFEQAIQLLENEKEFRMKPTLSYFYGQLTNYLAGEQKYNEAIAISNKREDLINQMKKQKGIPQGYIDQQLSYLYIKQAYLYAQLGILQKASTHFEKFSATRYSKHKAAHIDITAYRLAMKQYKQIIDYYQKTDLTELTADTISQEFIGILSNLSEAHRGMNDFQKVLQYQQRMQVIEDSLNARNWKNEVAELATIYKLQEKEWHIRQKDEQLRNSFIIQTLLGCAFALALVLLWLAVRHINTIKKKNQLIAGKLDSLMSYEEELEKLHRQIDESKISVAEEQEREDSINKDLFRKMERIIKDEKLYLMPELVRQDMLARLSVDKNRFAQMLQENTNMTFSQYLTDLRLKHALTELKQHPNYTIQAIAEVSGFSNTRHFQRLFKAAYDMTPSEYKRHILGKQPLEPPTD</sequence>
<dbReference type="Gene3D" id="1.10.10.60">
    <property type="entry name" value="Homeodomain-like"/>
    <property type="match status" value="1"/>
</dbReference>
<dbReference type="InterPro" id="IPR018060">
    <property type="entry name" value="HTH_AraC"/>
</dbReference>
<evidence type="ECO:0000256" key="7">
    <source>
        <dbReference type="SAM" id="Coils"/>
    </source>
</evidence>
<dbReference type="SUPFAM" id="SSF46689">
    <property type="entry name" value="Homeodomain-like"/>
    <property type="match status" value="1"/>
</dbReference>
<keyword evidence="2 6" id="KW-0802">TPR repeat</keyword>
<dbReference type="InterPro" id="IPR019734">
    <property type="entry name" value="TPR_rpt"/>
</dbReference>
<dbReference type="RefSeq" id="WP_118401987.1">
    <property type="nucleotide sequence ID" value="NZ_JADNFX010000001.1"/>
</dbReference>
<evidence type="ECO:0000259" key="9">
    <source>
        <dbReference type="PROSITE" id="PS01124"/>
    </source>
</evidence>
<keyword evidence="8" id="KW-0472">Membrane</keyword>
<dbReference type="PROSITE" id="PS01124">
    <property type="entry name" value="HTH_ARAC_FAMILY_2"/>
    <property type="match status" value="1"/>
</dbReference>
<keyword evidence="7" id="KW-0175">Coiled coil</keyword>
<dbReference type="PROSITE" id="PS50005">
    <property type="entry name" value="TPR"/>
    <property type="match status" value="1"/>
</dbReference>
<evidence type="ECO:0000256" key="1">
    <source>
        <dbReference type="ARBA" id="ARBA00022737"/>
    </source>
</evidence>
<gene>
    <name evidence="10" type="ORF">DWX97_05420</name>
</gene>
<protein>
    <submittedName>
        <fullName evidence="10">AraC family transcriptional regulator</fullName>
    </submittedName>
</protein>
<organism evidence="10 11">
    <name type="scientific">Bacteroides cellulosilyticus</name>
    <dbReference type="NCBI Taxonomy" id="246787"/>
    <lineage>
        <taxon>Bacteria</taxon>
        <taxon>Pseudomonadati</taxon>
        <taxon>Bacteroidota</taxon>
        <taxon>Bacteroidia</taxon>
        <taxon>Bacteroidales</taxon>
        <taxon>Bacteroidaceae</taxon>
        <taxon>Bacteroides</taxon>
    </lineage>
</organism>
<accession>A0A412IL03</accession>
<feature type="domain" description="HTH araC/xylS-type" evidence="9">
    <location>
        <begin position="455"/>
        <end position="561"/>
    </location>
</feature>
<keyword evidence="3" id="KW-0805">Transcription regulation</keyword>
<dbReference type="PANTHER" id="PTHR43280">
    <property type="entry name" value="ARAC-FAMILY TRANSCRIPTIONAL REGULATOR"/>
    <property type="match status" value="1"/>
</dbReference>
<dbReference type="Pfam" id="PF12833">
    <property type="entry name" value="HTH_18"/>
    <property type="match status" value="1"/>
</dbReference>
<evidence type="ECO:0000256" key="6">
    <source>
        <dbReference type="PROSITE-ProRule" id="PRU00339"/>
    </source>
</evidence>
<dbReference type="Gene3D" id="1.25.40.10">
    <property type="entry name" value="Tetratricopeptide repeat domain"/>
    <property type="match status" value="2"/>
</dbReference>
<dbReference type="PANTHER" id="PTHR43280:SF34">
    <property type="entry name" value="ARAC-FAMILY TRANSCRIPTIONAL REGULATOR"/>
    <property type="match status" value="1"/>
</dbReference>
<dbReference type="GO" id="GO:0003700">
    <property type="term" value="F:DNA-binding transcription factor activity"/>
    <property type="evidence" value="ECO:0007669"/>
    <property type="project" value="InterPro"/>
</dbReference>
<dbReference type="InterPro" id="IPR011990">
    <property type="entry name" value="TPR-like_helical_dom_sf"/>
</dbReference>
<feature type="repeat" description="TPR" evidence="6">
    <location>
        <begin position="144"/>
        <end position="177"/>
    </location>
</feature>
<reference evidence="10 11" key="1">
    <citation type="submission" date="2018-08" db="EMBL/GenBank/DDBJ databases">
        <title>A genome reference for cultivated species of the human gut microbiota.</title>
        <authorList>
            <person name="Zou Y."/>
            <person name="Xue W."/>
            <person name="Luo G."/>
        </authorList>
    </citation>
    <scope>NUCLEOTIDE SEQUENCE [LARGE SCALE GENOMIC DNA]</scope>
    <source>
        <strain evidence="10 11">AF22-3AC</strain>
    </source>
</reference>
<evidence type="ECO:0000256" key="4">
    <source>
        <dbReference type="ARBA" id="ARBA00023125"/>
    </source>
</evidence>
<dbReference type="Pfam" id="PF07719">
    <property type="entry name" value="TPR_2"/>
    <property type="match status" value="1"/>
</dbReference>
<dbReference type="InterPro" id="IPR013105">
    <property type="entry name" value="TPR_2"/>
</dbReference>
<dbReference type="InterPro" id="IPR009057">
    <property type="entry name" value="Homeodomain-like_sf"/>
</dbReference>
<dbReference type="SMART" id="SM00028">
    <property type="entry name" value="TPR"/>
    <property type="match status" value="2"/>
</dbReference>
<feature type="coiled-coil region" evidence="7">
    <location>
        <begin position="415"/>
        <end position="449"/>
    </location>
</feature>
<comment type="caution">
    <text evidence="10">The sequence shown here is derived from an EMBL/GenBank/DDBJ whole genome shotgun (WGS) entry which is preliminary data.</text>
</comment>
<evidence type="ECO:0000256" key="5">
    <source>
        <dbReference type="ARBA" id="ARBA00023163"/>
    </source>
</evidence>
<evidence type="ECO:0000313" key="11">
    <source>
        <dbReference type="Proteomes" id="UP000283341"/>
    </source>
</evidence>
<dbReference type="SUPFAM" id="SSF48452">
    <property type="entry name" value="TPR-like"/>
    <property type="match status" value="1"/>
</dbReference>
<evidence type="ECO:0000313" key="10">
    <source>
        <dbReference type="EMBL" id="RGS38435.1"/>
    </source>
</evidence>
<keyword evidence="1" id="KW-0677">Repeat</keyword>
<dbReference type="Proteomes" id="UP000283341">
    <property type="component" value="Unassembled WGS sequence"/>
</dbReference>
<dbReference type="PROSITE" id="PS00041">
    <property type="entry name" value="HTH_ARAC_FAMILY_1"/>
    <property type="match status" value="1"/>
</dbReference>
<dbReference type="EMBL" id="QRVJ01000003">
    <property type="protein sequence ID" value="RGS38435.1"/>
    <property type="molecule type" value="Genomic_DNA"/>
</dbReference>
<proteinExistence type="predicted"/>
<keyword evidence="4" id="KW-0238">DNA-binding</keyword>